<reference evidence="1 2" key="1">
    <citation type="submission" date="2011-02" db="EMBL/GenBank/DDBJ databases">
        <title>The Genome Sequence of Sphaeroforma arctica JP610.</title>
        <authorList>
            <consortium name="The Broad Institute Genome Sequencing Platform"/>
            <person name="Russ C."/>
            <person name="Cuomo C."/>
            <person name="Young S.K."/>
            <person name="Zeng Q."/>
            <person name="Gargeya S."/>
            <person name="Alvarado L."/>
            <person name="Berlin A."/>
            <person name="Chapman S.B."/>
            <person name="Chen Z."/>
            <person name="Freedman E."/>
            <person name="Gellesch M."/>
            <person name="Goldberg J."/>
            <person name="Griggs A."/>
            <person name="Gujja S."/>
            <person name="Heilman E."/>
            <person name="Heiman D."/>
            <person name="Howarth C."/>
            <person name="Mehta T."/>
            <person name="Neiman D."/>
            <person name="Pearson M."/>
            <person name="Roberts A."/>
            <person name="Saif S."/>
            <person name="Shea T."/>
            <person name="Shenoy N."/>
            <person name="Sisk P."/>
            <person name="Stolte C."/>
            <person name="Sykes S."/>
            <person name="White J."/>
            <person name="Yandava C."/>
            <person name="Burger G."/>
            <person name="Gray M.W."/>
            <person name="Holland P.W.H."/>
            <person name="King N."/>
            <person name="Lang F.B.F."/>
            <person name="Roger A.J."/>
            <person name="Ruiz-Trillo I."/>
            <person name="Haas B."/>
            <person name="Nusbaum C."/>
            <person name="Birren B."/>
        </authorList>
    </citation>
    <scope>NUCLEOTIDE SEQUENCE [LARGE SCALE GENOMIC DNA]</scope>
    <source>
        <strain evidence="1 2">JP610</strain>
    </source>
</reference>
<dbReference type="EMBL" id="KQ241699">
    <property type="protein sequence ID" value="KNC85494.1"/>
    <property type="molecule type" value="Genomic_DNA"/>
</dbReference>
<protein>
    <recommendedName>
        <fullName evidence="3">Chromo domain-containing protein</fullName>
    </recommendedName>
</protein>
<sequence length="99" mass="11107">MDKRTAPYGGPYKIVCREGNGYFVCNPDGTNKAPEYPISVSAELIGLVKKANAPEAFTSNNHVQPTEETQFSSIVDHRRSIRGDGFQEYLLRWTDGERI</sequence>
<gene>
    <name evidence="1" type="ORF">SARC_02331</name>
</gene>
<dbReference type="AlphaFoldDB" id="A0A0L0G998"/>
<name>A0A0L0G998_9EUKA</name>
<accession>A0A0L0G998</accession>
<dbReference type="Proteomes" id="UP000054560">
    <property type="component" value="Unassembled WGS sequence"/>
</dbReference>
<dbReference type="GeneID" id="25902835"/>
<evidence type="ECO:0000313" key="1">
    <source>
        <dbReference type="EMBL" id="KNC85494.1"/>
    </source>
</evidence>
<keyword evidence="2" id="KW-1185">Reference proteome</keyword>
<organism evidence="1 2">
    <name type="scientific">Sphaeroforma arctica JP610</name>
    <dbReference type="NCBI Taxonomy" id="667725"/>
    <lineage>
        <taxon>Eukaryota</taxon>
        <taxon>Ichthyosporea</taxon>
        <taxon>Ichthyophonida</taxon>
        <taxon>Sphaeroforma</taxon>
    </lineage>
</organism>
<proteinExistence type="predicted"/>
<evidence type="ECO:0008006" key="3">
    <source>
        <dbReference type="Google" id="ProtNLM"/>
    </source>
</evidence>
<dbReference type="RefSeq" id="XP_014159396.1">
    <property type="nucleotide sequence ID" value="XM_014303921.1"/>
</dbReference>
<evidence type="ECO:0000313" key="2">
    <source>
        <dbReference type="Proteomes" id="UP000054560"/>
    </source>
</evidence>